<keyword evidence="2" id="KW-1185">Reference proteome</keyword>
<sequence>MNCLLRTRKNQEKDKAAFLRNGKILLEKLLTCSDGKWNPIRGFSAEELKLATNNYDTGEIIASYDHYNLHKGFLQNRPISVMKFKDYYGEQSCFNNLVFASQMTHKNVLQLIGCCLETEIPTLVFESVEYDTLADRLHGLHGPHFQPLLWAHRLKIATEIANAVAYLHLGFQRPIIFKVIQPSNILFDEQNVAKLCDFSESEVIPNGETHVKSEIMTVERRYFAPEYILTGFCNEKSDVYCFGRSLIELLTGKDGYPSLDSMKKHVENNEFDEIVDPIIAEDRFCAGKELQLQAFVKLAFNCIKKSPVDRPTMVDVAKQLRQIFLSVDVEHHVT</sequence>
<name>A0ACC1X5M5_MELAZ</name>
<accession>A0ACC1X5M5</accession>
<organism evidence="1 2">
    <name type="scientific">Melia azedarach</name>
    <name type="common">Chinaberry tree</name>
    <dbReference type="NCBI Taxonomy" id="155640"/>
    <lineage>
        <taxon>Eukaryota</taxon>
        <taxon>Viridiplantae</taxon>
        <taxon>Streptophyta</taxon>
        <taxon>Embryophyta</taxon>
        <taxon>Tracheophyta</taxon>
        <taxon>Spermatophyta</taxon>
        <taxon>Magnoliopsida</taxon>
        <taxon>eudicotyledons</taxon>
        <taxon>Gunneridae</taxon>
        <taxon>Pentapetalae</taxon>
        <taxon>rosids</taxon>
        <taxon>malvids</taxon>
        <taxon>Sapindales</taxon>
        <taxon>Meliaceae</taxon>
        <taxon>Melia</taxon>
    </lineage>
</organism>
<keyword evidence="1" id="KW-0808">Transferase</keyword>
<keyword evidence="1" id="KW-0418">Kinase</keyword>
<reference evidence="1 2" key="1">
    <citation type="journal article" date="2023" name="Science">
        <title>Complex scaffold remodeling in plant triterpene biosynthesis.</title>
        <authorList>
            <person name="De La Pena R."/>
            <person name="Hodgson H."/>
            <person name="Liu J.C."/>
            <person name="Stephenson M.J."/>
            <person name="Martin A.C."/>
            <person name="Owen C."/>
            <person name="Harkess A."/>
            <person name="Leebens-Mack J."/>
            <person name="Jimenez L.E."/>
            <person name="Osbourn A."/>
            <person name="Sattely E.S."/>
        </authorList>
    </citation>
    <scope>NUCLEOTIDE SEQUENCE [LARGE SCALE GENOMIC DNA]</scope>
    <source>
        <strain evidence="2">cv. JPN11</strain>
        <tissue evidence="1">Leaf</tissue>
    </source>
</reference>
<keyword evidence="1" id="KW-0675">Receptor</keyword>
<evidence type="ECO:0000313" key="2">
    <source>
        <dbReference type="Proteomes" id="UP001164539"/>
    </source>
</evidence>
<dbReference type="EMBL" id="CM051404">
    <property type="protein sequence ID" value="KAJ4706496.1"/>
    <property type="molecule type" value="Genomic_DNA"/>
</dbReference>
<gene>
    <name evidence="1" type="ORF">OWV82_020134</name>
</gene>
<evidence type="ECO:0000313" key="1">
    <source>
        <dbReference type="EMBL" id="KAJ4706496.1"/>
    </source>
</evidence>
<protein>
    <submittedName>
        <fullName evidence="1">Receptor protein kinase</fullName>
    </submittedName>
</protein>
<proteinExistence type="predicted"/>
<dbReference type="Proteomes" id="UP001164539">
    <property type="component" value="Chromosome 11"/>
</dbReference>
<comment type="caution">
    <text evidence="1">The sequence shown here is derived from an EMBL/GenBank/DDBJ whole genome shotgun (WGS) entry which is preliminary data.</text>
</comment>